<feature type="compositionally biased region" description="Low complexity" evidence="1">
    <location>
        <begin position="20"/>
        <end position="31"/>
    </location>
</feature>
<evidence type="ECO:0000313" key="3">
    <source>
        <dbReference type="Proteomes" id="UP000059680"/>
    </source>
</evidence>
<gene>
    <name evidence="2" type="ordered locus">Os10g0111325</name>
    <name evidence="2" type="ORF">OSNPB_100111325</name>
</gene>
<feature type="compositionally biased region" description="Acidic residues" evidence="1">
    <location>
        <begin position="155"/>
        <end position="166"/>
    </location>
</feature>
<sequence>VEEQESSHEPEEVVEVSLVEVVGDPSGVAAARGGGGDDGEEERAEVVPGGDGELAERGAHAPHGARRLVVEELRLADAGEHHRHAVHQLRRHLPQDARPGGAGARRRQPPLLDQRRVGHDERGHGEADADALQLRDPLGLAGGAARQGHQRDVVDGDPEEDADGVEGGERGRRDGEGAHAVVHGRALLHQRRRHLAAHREEEHQACPDGAHPHQHLHLLHLCHCALPPSAHRRRRRCHVTLLPA</sequence>
<proteinExistence type="predicted"/>
<dbReference type="FunCoup" id="A0A0P0XRT8">
    <property type="interactions" value="6"/>
</dbReference>
<dbReference type="PaxDb" id="39947-A0A0P0XRT8"/>
<reference evidence="2 3" key="3">
    <citation type="journal article" date="2013" name="Rice">
        <title>Improvement of the Oryza sativa Nipponbare reference genome using next generation sequence and optical map data.</title>
        <authorList>
            <person name="Kawahara Y."/>
            <person name="de la Bastide M."/>
            <person name="Hamilton J.P."/>
            <person name="Kanamori H."/>
            <person name="McCombie W.R."/>
            <person name="Ouyang S."/>
            <person name="Schwartz D.C."/>
            <person name="Tanaka T."/>
            <person name="Wu J."/>
            <person name="Zhou S."/>
            <person name="Childs K.L."/>
            <person name="Davidson R.M."/>
            <person name="Lin H."/>
            <person name="Quesada-Ocampo L."/>
            <person name="Vaillancourt B."/>
            <person name="Sakai H."/>
            <person name="Lee S.S."/>
            <person name="Kim J."/>
            <person name="Numa H."/>
            <person name="Itoh T."/>
            <person name="Buell C.R."/>
            <person name="Matsumoto T."/>
        </authorList>
    </citation>
    <scope>NUCLEOTIDE SEQUENCE [LARGE SCALE GENOMIC DNA]</scope>
    <source>
        <strain evidence="3">cv. Nipponbare</strain>
    </source>
</reference>
<dbReference type="Proteomes" id="UP000059680">
    <property type="component" value="Chromosome 10"/>
</dbReference>
<accession>A0A0P0XRT8</accession>
<evidence type="ECO:0000256" key="1">
    <source>
        <dbReference type="SAM" id="MobiDB-lite"/>
    </source>
</evidence>
<feature type="region of interest" description="Disordered" evidence="1">
    <location>
        <begin position="20"/>
        <end position="65"/>
    </location>
</feature>
<dbReference type="EMBL" id="AP014966">
    <property type="protein sequence ID" value="BAT09633.1"/>
    <property type="molecule type" value="Genomic_DNA"/>
</dbReference>
<dbReference type="Gramene" id="Os10t0111325-00">
    <property type="protein sequence ID" value="Os10t0111325-00"/>
    <property type="gene ID" value="Os10g0111325"/>
</dbReference>
<feature type="compositionally biased region" description="Basic residues" evidence="1">
    <location>
        <begin position="81"/>
        <end position="92"/>
    </location>
</feature>
<reference evidence="2 3" key="2">
    <citation type="journal article" date="2013" name="Plant Cell Physiol.">
        <title>Rice Annotation Project Database (RAP-DB): an integrative and interactive database for rice genomics.</title>
        <authorList>
            <person name="Sakai H."/>
            <person name="Lee S.S."/>
            <person name="Tanaka T."/>
            <person name="Numa H."/>
            <person name="Kim J."/>
            <person name="Kawahara Y."/>
            <person name="Wakimoto H."/>
            <person name="Yang C.C."/>
            <person name="Iwamoto M."/>
            <person name="Abe T."/>
            <person name="Yamada Y."/>
            <person name="Muto A."/>
            <person name="Inokuchi H."/>
            <person name="Ikemura T."/>
            <person name="Matsumoto T."/>
            <person name="Sasaki T."/>
            <person name="Itoh T."/>
        </authorList>
    </citation>
    <scope>NUCLEOTIDE SEQUENCE [LARGE SCALE GENOMIC DNA]</scope>
    <source>
        <strain evidence="3">cv. Nipponbare</strain>
    </source>
</reference>
<feature type="region of interest" description="Disordered" evidence="1">
    <location>
        <begin position="81"/>
        <end position="178"/>
    </location>
</feature>
<dbReference type="InParanoid" id="A0A0P0XRT8"/>
<reference evidence="3" key="1">
    <citation type="journal article" date="2005" name="Nature">
        <title>The map-based sequence of the rice genome.</title>
        <authorList>
            <consortium name="International rice genome sequencing project (IRGSP)"/>
            <person name="Matsumoto T."/>
            <person name="Wu J."/>
            <person name="Kanamori H."/>
            <person name="Katayose Y."/>
            <person name="Fujisawa M."/>
            <person name="Namiki N."/>
            <person name="Mizuno H."/>
            <person name="Yamamoto K."/>
            <person name="Antonio B.A."/>
            <person name="Baba T."/>
            <person name="Sakata K."/>
            <person name="Nagamura Y."/>
            <person name="Aoki H."/>
            <person name="Arikawa K."/>
            <person name="Arita K."/>
            <person name="Bito T."/>
            <person name="Chiden Y."/>
            <person name="Fujitsuka N."/>
            <person name="Fukunaka R."/>
            <person name="Hamada M."/>
            <person name="Harada C."/>
            <person name="Hayashi A."/>
            <person name="Hijishita S."/>
            <person name="Honda M."/>
            <person name="Hosokawa S."/>
            <person name="Ichikawa Y."/>
            <person name="Idonuma A."/>
            <person name="Iijima M."/>
            <person name="Ikeda M."/>
            <person name="Ikeno M."/>
            <person name="Ito K."/>
            <person name="Ito S."/>
            <person name="Ito T."/>
            <person name="Ito Y."/>
            <person name="Ito Y."/>
            <person name="Iwabuchi A."/>
            <person name="Kamiya K."/>
            <person name="Karasawa W."/>
            <person name="Kurita K."/>
            <person name="Katagiri S."/>
            <person name="Kikuta A."/>
            <person name="Kobayashi H."/>
            <person name="Kobayashi N."/>
            <person name="Machita K."/>
            <person name="Maehara T."/>
            <person name="Masukawa M."/>
            <person name="Mizubayashi T."/>
            <person name="Mukai Y."/>
            <person name="Nagasaki H."/>
            <person name="Nagata Y."/>
            <person name="Naito S."/>
            <person name="Nakashima M."/>
            <person name="Nakama Y."/>
            <person name="Nakamichi Y."/>
            <person name="Nakamura M."/>
            <person name="Meguro A."/>
            <person name="Negishi M."/>
            <person name="Ohta I."/>
            <person name="Ohta T."/>
            <person name="Okamoto M."/>
            <person name="Ono N."/>
            <person name="Saji S."/>
            <person name="Sakaguchi M."/>
            <person name="Sakai K."/>
            <person name="Shibata M."/>
            <person name="Shimokawa T."/>
            <person name="Song J."/>
            <person name="Takazaki Y."/>
            <person name="Terasawa K."/>
            <person name="Tsugane M."/>
            <person name="Tsuji K."/>
            <person name="Ueda S."/>
            <person name="Waki K."/>
            <person name="Yamagata H."/>
            <person name="Yamamoto M."/>
            <person name="Yamamoto S."/>
            <person name="Yamane H."/>
            <person name="Yoshiki S."/>
            <person name="Yoshihara R."/>
            <person name="Yukawa K."/>
            <person name="Zhong H."/>
            <person name="Yano M."/>
            <person name="Yuan Q."/>
            <person name="Ouyang S."/>
            <person name="Liu J."/>
            <person name="Jones K.M."/>
            <person name="Gansberger K."/>
            <person name="Moffat K."/>
            <person name="Hill J."/>
            <person name="Bera J."/>
            <person name="Fadrosh D."/>
            <person name="Jin S."/>
            <person name="Johri S."/>
            <person name="Kim M."/>
            <person name="Overton L."/>
            <person name="Reardon M."/>
            <person name="Tsitrin T."/>
            <person name="Vuong H."/>
            <person name="Weaver B."/>
            <person name="Ciecko A."/>
            <person name="Tallon L."/>
            <person name="Jackson J."/>
            <person name="Pai G."/>
            <person name="Aken S.V."/>
            <person name="Utterback T."/>
            <person name="Reidmuller S."/>
            <person name="Feldblyum T."/>
            <person name="Hsiao J."/>
            <person name="Zismann V."/>
            <person name="Iobst S."/>
            <person name="de Vazeille A.R."/>
            <person name="Buell C.R."/>
            <person name="Ying K."/>
            <person name="Li Y."/>
            <person name="Lu T."/>
            <person name="Huang Y."/>
            <person name="Zhao Q."/>
            <person name="Feng Q."/>
            <person name="Zhang L."/>
            <person name="Zhu J."/>
            <person name="Weng Q."/>
            <person name="Mu J."/>
            <person name="Lu Y."/>
            <person name="Fan D."/>
            <person name="Liu Y."/>
            <person name="Guan J."/>
            <person name="Zhang Y."/>
            <person name="Yu S."/>
            <person name="Liu X."/>
            <person name="Zhang Y."/>
            <person name="Hong G."/>
            <person name="Han B."/>
            <person name="Choisne N."/>
            <person name="Demange N."/>
            <person name="Orjeda G."/>
            <person name="Samain S."/>
            <person name="Cattolico L."/>
            <person name="Pelletier E."/>
            <person name="Couloux A."/>
            <person name="Segurens B."/>
            <person name="Wincker P."/>
            <person name="D'Hont A."/>
            <person name="Scarpelli C."/>
            <person name="Weissenbach J."/>
            <person name="Salanoubat M."/>
            <person name="Quetier F."/>
            <person name="Yu Y."/>
            <person name="Kim H.R."/>
            <person name="Rambo T."/>
            <person name="Currie J."/>
            <person name="Collura K."/>
            <person name="Luo M."/>
            <person name="Yang T."/>
            <person name="Ammiraju J.S.S."/>
            <person name="Engler F."/>
            <person name="Soderlund C."/>
            <person name="Wing R.A."/>
            <person name="Palmer L.E."/>
            <person name="de la Bastide M."/>
            <person name="Spiegel L."/>
            <person name="Nascimento L."/>
            <person name="Zutavern T."/>
            <person name="O'Shaughnessy A."/>
            <person name="Dike S."/>
            <person name="Dedhia N."/>
            <person name="Preston R."/>
            <person name="Balija V."/>
            <person name="McCombie W.R."/>
            <person name="Chow T."/>
            <person name="Chen H."/>
            <person name="Chung M."/>
            <person name="Chen C."/>
            <person name="Shaw J."/>
            <person name="Wu H."/>
            <person name="Hsiao K."/>
            <person name="Chao Y."/>
            <person name="Chu M."/>
            <person name="Cheng C."/>
            <person name="Hour A."/>
            <person name="Lee P."/>
            <person name="Lin S."/>
            <person name="Lin Y."/>
            <person name="Liou J."/>
            <person name="Liu S."/>
            <person name="Hsing Y."/>
            <person name="Raghuvanshi S."/>
            <person name="Mohanty A."/>
            <person name="Bharti A.K."/>
            <person name="Gaur A."/>
            <person name="Gupta V."/>
            <person name="Kumar D."/>
            <person name="Ravi V."/>
            <person name="Vij S."/>
            <person name="Kapur A."/>
            <person name="Khurana P."/>
            <person name="Khurana P."/>
            <person name="Khurana J.P."/>
            <person name="Tyagi A.K."/>
            <person name="Gaikwad K."/>
            <person name="Singh A."/>
            <person name="Dalal V."/>
            <person name="Srivastava S."/>
            <person name="Dixit A."/>
            <person name="Pal A.K."/>
            <person name="Ghazi I.A."/>
            <person name="Yadav M."/>
            <person name="Pandit A."/>
            <person name="Bhargava A."/>
            <person name="Sureshbabu K."/>
            <person name="Batra K."/>
            <person name="Sharma T.R."/>
            <person name="Mohapatra T."/>
            <person name="Singh N.K."/>
            <person name="Messing J."/>
            <person name="Nelson A.B."/>
            <person name="Fuks G."/>
            <person name="Kavchok S."/>
            <person name="Keizer G."/>
            <person name="Linton E."/>
            <person name="Llaca V."/>
            <person name="Song R."/>
            <person name="Tanyolac B."/>
            <person name="Young S."/>
            <person name="Ho-Il K."/>
            <person name="Hahn J.H."/>
            <person name="Sangsakoo G."/>
            <person name="Vanavichit A."/>
            <person name="de Mattos Luiz.A.T."/>
            <person name="Zimmer P.D."/>
            <person name="Malone G."/>
            <person name="Dellagostin O."/>
            <person name="de Oliveira A.C."/>
            <person name="Bevan M."/>
            <person name="Bancroft I."/>
            <person name="Minx P."/>
            <person name="Cordum H."/>
            <person name="Wilson R."/>
            <person name="Cheng Z."/>
            <person name="Jin W."/>
            <person name="Jiang J."/>
            <person name="Leong S.A."/>
            <person name="Iwama H."/>
            <person name="Gojobori T."/>
            <person name="Itoh T."/>
            <person name="Niimura Y."/>
            <person name="Fujii Y."/>
            <person name="Habara T."/>
            <person name="Sakai H."/>
            <person name="Sato Y."/>
            <person name="Wilson G."/>
            <person name="Kumar K."/>
            <person name="McCouch S."/>
            <person name="Juretic N."/>
            <person name="Hoen D."/>
            <person name="Wright S."/>
            <person name="Bruskiewich R."/>
            <person name="Bureau T."/>
            <person name="Miyao A."/>
            <person name="Hirochika H."/>
            <person name="Nishikawa T."/>
            <person name="Kadowaki K."/>
            <person name="Sugiura M."/>
            <person name="Burr B."/>
            <person name="Sasaki T."/>
        </authorList>
    </citation>
    <scope>NUCLEOTIDE SEQUENCE [LARGE SCALE GENOMIC DNA]</scope>
    <source>
        <strain evidence="3">cv. Nipponbare</strain>
    </source>
</reference>
<protein>
    <submittedName>
        <fullName evidence="2">Os10g0111325 protein</fullName>
    </submittedName>
</protein>
<feature type="compositionally biased region" description="Basic and acidic residues" evidence="1">
    <location>
        <begin position="167"/>
        <end position="177"/>
    </location>
</feature>
<feature type="compositionally biased region" description="Basic and acidic residues" evidence="1">
    <location>
        <begin position="113"/>
        <end position="127"/>
    </location>
</feature>
<feature type="non-terminal residue" evidence="2">
    <location>
        <position position="1"/>
    </location>
</feature>
<dbReference type="AlphaFoldDB" id="A0A0P0XRT8"/>
<organism evidence="2 3">
    <name type="scientific">Oryza sativa subsp. japonica</name>
    <name type="common">Rice</name>
    <dbReference type="NCBI Taxonomy" id="39947"/>
    <lineage>
        <taxon>Eukaryota</taxon>
        <taxon>Viridiplantae</taxon>
        <taxon>Streptophyta</taxon>
        <taxon>Embryophyta</taxon>
        <taxon>Tracheophyta</taxon>
        <taxon>Spermatophyta</taxon>
        <taxon>Magnoliopsida</taxon>
        <taxon>Liliopsida</taxon>
        <taxon>Poales</taxon>
        <taxon>Poaceae</taxon>
        <taxon>BOP clade</taxon>
        <taxon>Oryzoideae</taxon>
        <taxon>Oryzeae</taxon>
        <taxon>Oryzinae</taxon>
        <taxon>Oryza</taxon>
        <taxon>Oryza sativa</taxon>
    </lineage>
</organism>
<name>A0A0P0XRT8_ORYSJ</name>
<keyword evidence="3" id="KW-1185">Reference proteome</keyword>
<evidence type="ECO:0000313" key="2">
    <source>
        <dbReference type="EMBL" id="BAT09633.1"/>
    </source>
</evidence>